<feature type="transmembrane region" description="Helical" evidence="1">
    <location>
        <begin position="21"/>
        <end position="39"/>
    </location>
</feature>
<dbReference type="Proteomes" id="UP000887578">
    <property type="component" value="Unplaced"/>
</dbReference>
<evidence type="ECO:0000313" key="3">
    <source>
        <dbReference type="WBParaSite" id="PDA_v2.g16938.t1"/>
    </source>
</evidence>
<sequence length="67" mass="7471">MAARPFNEWQTVDWIRYGGEVFAFILIFITFCVLCGSVHSSNIVHSCLKQAQSGGGQCDYVVQKLAE</sequence>
<evidence type="ECO:0000313" key="2">
    <source>
        <dbReference type="Proteomes" id="UP000887578"/>
    </source>
</evidence>
<accession>A0A914PQ23</accession>
<keyword evidence="1" id="KW-1133">Transmembrane helix</keyword>
<keyword evidence="1" id="KW-0812">Transmembrane</keyword>
<reference evidence="3" key="1">
    <citation type="submission" date="2022-11" db="UniProtKB">
        <authorList>
            <consortium name="WormBaseParasite"/>
        </authorList>
    </citation>
    <scope>IDENTIFICATION</scope>
</reference>
<keyword evidence="1" id="KW-0472">Membrane</keyword>
<proteinExistence type="predicted"/>
<name>A0A914PQ23_9BILA</name>
<keyword evidence="2" id="KW-1185">Reference proteome</keyword>
<dbReference type="AlphaFoldDB" id="A0A914PQ23"/>
<protein>
    <submittedName>
        <fullName evidence="3">Uncharacterized protein</fullName>
    </submittedName>
</protein>
<organism evidence="2 3">
    <name type="scientific">Panagrolaimus davidi</name>
    <dbReference type="NCBI Taxonomy" id="227884"/>
    <lineage>
        <taxon>Eukaryota</taxon>
        <taxon>Metazoa</taxon>
        <taxon>Ecdysozoa</taxon>
        <taxon>Nematoda</taxon>
        <taxon>Chromadorea</taxon>
        <taxon>Rhabditida</taxon>
        <taxon>Tylenchina</taxon>
        <taxon>Panagrolaimomorpha</taxon>
        <taxon>Panagrolaimoidea</taxon>
        <taxon>Panagrolaimidae</taxon>
        <taxon>Panagrolaimus</taxon>
    </lineage>
</organism>
<evidence type="ECO:0000256" key="1">
    <source>
        <dbReference type="SAM" id="Phobius"/>
    </source>
</evidence>
<dbReference type="WBParaSite" id="PDA_v2.g16938.t1">
    <property type="protein sequence ID" value="PDA_v2.g16938.t1"/>
    <property type="gene ID" value="PDA_v2.g16938"/>
</dbReference>